<sequence length="76" mass="8685">CTGLQSSMASVNKTVRLRLMGLDCFLPMESWCILSLTNRRCGSLIQMLQQCCLIKTRPTSLSTLFLRVFQMPRRNS</sequence>
<dbReference type="EMBL" id="JAHUTI010025036">
    <property type="protein sequence ID" value="MED6240588.1"/>
    <property type="molecule type" value="Genomic_DNA"/>
</dbReference>
<accession>A0ABU7AR86</accession>
<feature type="non-terminal residue" evidence="1">
    <location>
        <position position="76"/>
    </location>
</feature>
<proteinExistence type="predicted"/>
<protein>
    <submittedName>
        <fullName evidence="1">Uncharacterized protein</fullName>
    </submittedName>
</protein>
<organism evidence="1 2">
    <name type="scientific">Ataeniobius toweri</name>
    <dbReference type="NCBI Taxonomy" id="208326"/>
    <lineage>
        <taxon>Eukaryota</taxon>
        <taxon>Metazoa</taxon>
        <taxon>Chordata</taxon>
        <taxon>Craniata</taxon>
        <taxon>Vertebrata</taxon>
        <taxon>Euteleostomi</taxon>
        <taxon>Actinopterygii</taxon>
        <taxon>Neopterygii</taxon>
        <taxon>Teleostei</taxon>
        <taxon>Neoteleostei</taxon>
        <taxon>Acanthomorphata</taxon>
        <taxon>Ovalentaria</taxon>
        <taxon>Atherinomorphae</taxon>
        <taxon>Cyprinodontiformes</taxon>
        <taxon>Goodeidae</taxon>
        <taxon>Ataeniobius</taxon>
    </lineage>
</organism>
<name>A0ABU7AR86_9TELE</name>
<evidence type="ECO:0000313" key="2">
    <source>
        <dbReference type="Proteomes" id="UP001345963"/>
    </source>
</evidence>
<reference evidence="1 2" key="1">
    <citation type="submission" date="2021-07" db="EMBL/GenBank/DDBJ databases">
        <authorList>
            <person name="Palmer J.M."/>
        </authorList>
    </citation>
    <scope>NUCLEOTIDE SEQUENCE [LARGE SCALE GENOMIC DNA]</scope>
    <source>
        <strain evidence="1 2">AT_MEX2019</strain>
        <tissue evidence="1">Muscle</tissue>
    </source>
</reference>
<evidence type="ECO:0000313" key="1">
    <source>
        <dbReference type="EMBL" id="MED6240588.1"/>
    </source>
</evidence>
<dbReference type="Proteomes" id="UP001345963">
    <property type="component" value="Unassembled WGS sequence"/>
</dbReference>
<comment type="caution">
    <text evidence="1">The sequence shown here is derived from an EMBL/GenBank/DDBJ whole genome shotgun (WGS) entry which is preliminary data.</text>
</comment>
<keyword evidence="2" id="KW-1185">Reference proteome</keyword>
<gene>
    <name evidence="1" type="ORF">ATANTOWER_023907</name>
</gene>
<feature type="non-terminal residue" evidence="1">
    <location>
        <position position="1"/>
    </location>
</feature>